<dbReference type="AlphaFoldDB" id="A0A4R4ZG45"/>
<accession>A0A4R4ZG45</accession>
<proteinExistence type="predicted"/>
<comment type="caution">
    <text evidence="1">The sequence shown here is derived from an EMBL/GenBank/DDBJ whole genome shotgun (WGS) entry which is preliminary data.</text>
</comment>
<protein>
    <submittedName>
        <fullName evidence="1">Uncharacterized protein</fullName>
    </submittedName>
</protein>
<dbReference type="EMBL" id="SMKW01000001">
    <property type="protein sequence ID" value="TDD56594.1"/>
    <property type="molecule type" value="Genomic_DNA"/>
</dbReference>
<keyword evidence="2" id="KW-1185">Reference proteome</keyword>
<sequence length="84" mass="9282">MNANLPVGMQRNTPAVARLKKLGETLDQLYKELIRVEFLEDDIMQKKDFEEAVDLAEAACSAVFGVRDAVAKRGGPNVAKGYQK</sequence>
<evidence type="ECO:0000313" key="1">
    <source>
        <dbReference type="EMBL" id="TDD56594.1"/>
    </source>
</evidence>
<dbReference type="RefSeq" id="WP_132479152.1">
    <property type="nucleotide sequence ID" value="NZ_SMKW01000001.1"/>
</dbReference>
<evidence type="ECO:0000313" key="2">
    <source>
        <dbReference type="Proteomes" id="UP000294947"/>
    </source>
</evidence>
<name>A0A4R4ZG45_9PSEU</name>
<reference evidence="1 2" key="1">
    <citation type="submission" date="2019-03" db="EMBL/GenBank/DDBJ databases">
        <title>Draft genome sequences of novel Actinobacteria.</title>
        <authorList>
            <person name="Sahin N."/>
            <person name="Ay H."/>
            <person name="Saygin H."/>
        </authorList>
    </citation>
    <scope>NUCLEOTIDE SEQUENCE [LARGE SCALE GENOMIC DNA]</scope>
    <source>
        <strain evidence="1 2">7K502</strain>
    </source>
</reference>
<dbReference type="Proteomes" id="UP000294947">
    <property type="component" value="Unassembled WGS sequence"/>
</dbReference>
<organism evidence="1 2">
    <name type="scientific">Saccharopolyspora elongata</name>
    <dbReference type="NCBI Taxonomy" id="2530387"/>
    <lineage>
        <taxon>Bacteria</taxon>
        <taxon>Bacillati</taxon>
        <taxon>Actinomycetota</taxon>
        <taxon>Actinomycetes</taxon>
        <taxon>Pseudonocardiales</taxon>
        <taxon>Pseudonocardiaceae</taxon>
        <taxon>Saccharopolyspora</taxon>
    </lineage>
</organism>
<dbReference type="OrthoDB" id="3698747at2"/>
<gene>
    <name evidence="1" type="ORF">E1288_00440</name>
</gene>